<keyword evidence="2" id="KW-1185">Reference proteome</keyword>
<sequence length="105" mass="11607">MEDKPQSHKEHDTDNMVIMLDGTKVKVVLAPDNSLLSEKIKFPLQNNVACLKLKWVIKSVNAGYALPFNNYLITPAPRALSSTPENGSTQIIHSVGLRSITFTSE</sequence>
<gene>
    <name evidence="1" type="ORF">PV328_008691</name>
</gene>
<protein>
    <submittedName>
        <fullName evidence="1">Uncharacterized protein</fullName>
    </submittedName>
</protein>
<dbReference type="AlphaFoldDB" id="A0AA39FJT4"/>
<name>A0AA39FJT4_9HYME</name>
<dbReference type="EMBL" id="JAQQBS010000003">
    <property type="protein sequence ID" value="KAK0170909.1"/>
    <property type="molecule type" value="Genomic_DNA"/>
</dbReference>
<accession>A0AA39FJT4</accession>
<proteinExistence type="predicted"/>
<organism evidence="1 2">
    <name type="scientific">Microctonus aethiopoides</name>
    <dbReference type="NCBI Taxonomy" id="144406"/>
    <lineage>
        <taxon>Eukaryota</taxon>
        <taxon>Metazoa</taxon>
        <taxon>Ecdysozoa</taxon>
        <taxon>Arthropoda</taxon>
        <taxon>Hexapoda</taxon>
        <taxon>Insecta</taxon>
        <taxon>Pterygota</taxon>
        <taxon>Neoptera</taxon>
        <taxon>Endopterygota</taxon>
        <taxon>Hymenoptera</taxon>
        <taxon>Apocrita</taxon>
        <taxon>Ichneumonoidea</taxon>
        <taxon>Braconidae</taxon>
        <taxon>Euphorinae</taxon>
        <taxon>Microctonus</taxon>
    </lineage>
</organism>
<comment type="caution">
    <text evidence="1">The sequence shown here is derived from an EMBL/GenBank/DDBJ whole genome shotgun (WGS) entry which is preliminary data.</text>
</comment>
<dbReference type="Proteomes" id="UP001168990">
    <property type="component" value="Unassembled WGS sequence"/>
</dbReference>
<dbReference type="InterPro" id="IPR036420">
    <property type="entry name" value="BRCT_dom_sf"/>
</dbReference>
<dbReference type="SUPFAM" id="SSF52113">
    <property type="entry name" value="BRCT domain"/>
    <property type="match status" value="1"/>
</dbReference>
<evidence type="ECO:0000313" key="2">
    <source>
        <dbReference type="Proteomes" id="UP001168990"/>
    </source>
</evidence>
<evidence type="ECO:0000313" key="1">
    <source>
        <dbReference type="EMBL" id="KAK0170909.1"/>
    </source>
</evidence>
<reference evidence="1" key="2">
    <citation type="submission" date="2023-03" db="EMBL/GenBank/DDBJ databases">
        <authorList>
            <person name="Inwood S.N."/>
            <person name="Skelly J.G."/>
            <person name="Guhlin J."/>
            <person name="Harrop T.W.R."/>
            <person name="Goldson S.G."/>
            <person name="Dearden P.K."/>
        </authorList>
    </citation>
    <scope>NUCLEOTIDE SEQUENCE</scope>
    <source>
        <strain evidence="1">Irish</strain>
        <tissue evidence="1">Whole body</tissue>
    </source>
</reference>
<reference evidence="1" key="1">
    <citation type="journal article" date="2023" name="bioRxiv">
        <title>Scaffold-level genome assemblies of two parasitoid biocontrol wasps reveal the parthenogenesis mechanism and an associated novel virus.</title>
        <authorList>
            <person name="Inwood S."/>
            <person name="Skelly J."/>
            <person name="Guhlin J."/>
            <person name="Harrop T."/>
            <person name="Goldson S."/>
            <person name="Dearden P."/>
        </authorList>
    </citation>
    <scope>NUCLEOTIDE SEQUENCE</scope>
    <source>
        <strain evidence="1">Irish</strain>
        <tissue evidence="1">Whole body</tissue>
    </source>
</reference>